<evidence type="ECO:0000256" key="4">
    <source>
        <dbReference type="ARBA" id="ARBA00022989"/>
    </source>
</evidence>
<dbReference type="Proteomes" id="UP000789831">
    <property type="component" value="Unassembled WGS sequence"/>
</dbReference>
<feature type="compositionally biased region" description="Low complexity" evidence="12">
    <location>
        <begin position="61"/>
        <end position="75"/>
    </location>
</feature>
<gene>
    <name evidence="14" type="ORF">AGERDE_LOCUS3075</name>
</gene>
<keyword evidence="4 11" id="KW-1133">Transmembrane helix</keyword>
<comment type="caution">
    <text evidence="14">The sequence shown here is derived from an EMBL/GenBank/DDBJ whole genome shotgun (WGS) entry which is preliminary data.</text>
</comment>
<proteinExistence type="inferred from homology"/>
<dbReference type="PANTHER" id="PTHR22883:SF43">
    <property type="entry name" value="PALMITOYLTRANSFERASE APP"/>
    <property type="match status" value="1"/>
</dbReference>
<evidence type="ECO:0000259" key="13">
    <source>
        <dbReference type="Pfam" id="PF01529"/>
    </source>
</evidence>
<feature type="region of interest" description="Disordered" evidence="12">
    <location>
        <begin position="45"/>
        <end position="97"/>
    </location>
</feature>
<feature type="region of interest" description="Disordered" evidence="12">
    <location>
        <begin position="523"/>
        <end position="563"/>
    </location>
</feature>
<dbReference type="InterPro" id="IPR001594">
    <property type="entry name" value="Palmitoyltrfase_DHHC"/>
</dbReference>
<evidence type="ECO:0000313" key="14">
    <source>
        <dbReference type="EMBL" id="CAG8477848.1"/>
    </source>
</evidence>
<evidence type="ECO:0000313" key="15">
    <source>
        <dbReference type="Proteomes" id="UP000789831"/>
    </source>
</evidence>
<protein>
    <recommendedName>
        <fullName evidence="11">Palmitoyltransferase</fullName>
        <ecNumber evidence="11">2.3.1.225</ecNumber>
    </recommendedName>
</protein>
<comment type="subcellular location">
    <subcellularLocation>
        <location evidence="1">Endomembrane system</location>
        <topology evidence="1">Multi-pass membrane protein</topology>
    </subcellularLocation>
</comment>
<feature type="transmembrane region" description="Helical" evidence="11">
    <location>
        <begin position="384"/>
        <end position="409"/>
    </location>
</feature>
<comment type="catalytic activity">
    <reaction evidence="10 11">
        <text>L-cysteinyl-[protein] + hexadecanoyl-CoA = S-hexadecanoyl-L-cysteinyl-[protein] + CoA</text>
        <dbReference type="Rhea" id="RHEA:36683"/>
        <dbReference type="Rhea" id="RHEA-COMP:10131"/>
        <dbReference type="Rhea" id="RHEA-COMP:11032"/>
        <dbReference type="ChEBI" id="CHEBI:29950"/>
        <dbReference type="ChEBI" id="CHEBI:57287"/>
        <dbReference type="ChEBI" id="CHEBI:57379"/>
        <dbReference type="ChEBI" id="CHEBI:74151"/>
        <dbReference type="EC" id="2.3.1.225"/>
    </reaction>
</comment>
<feature type="compositionally biased region" description="Polar residues" evidence="12">
    <location>
        <begin position="88"/>
        <end position="97"/>
    </location>
</feature>
<dbReference type="OrthoDB" id="9909019at2759"/>
<evidence type="ECO:0000256" key="11">
    <source>
        <dbReference type="RuleBase" id="RU079119"/>
    </source>
</evidence>
<keyword evidence="2 11" id="KW-0808">Transferase</keyword>
<comment type="domain">
    <text evidence="11">The DHHC domain is required for palmitoyltransferase activity.</text>
</comment>
<accession>A0A9N8W7L1</accession>
<keyword evidence="5 11" id="KW-0472">Membrane</keyword>
<evidence type="ECO:0000256" key="7">
    <source>
        <dbReference type="ARBA" id="ARBA00023288"/>
    </source>
</evidence>
<reference evidence="14" key="1">
    <citation type="submission" date="2021-06" db="EMBL/GenBank/DDBJ databases">
        <authorList>
            <person name="Kallberg Y."/>
            <person name="Tangrot J."/>
            <person name="Rosling A."/>
        </authorList>
    </citation>
    <scope>NUCLEOTIDE SEQUENCE</scope>
    <source>
        <strain evidence="14">MT106</strain>
    </source>
</reference>
<evidence type="ECO:0000256" key="3">
    <source>
        <dbReference type="ARBA" id="ARBA00022692"/>
    </source>
</evidence>
<evidence type="ECO:0000256" key="6">
    <source>
        <dbReference type="ARBA" id="ARBA00023139"/>
    </source>
</evidence>
<comment type="similarity">
    <text evidence="9">Belongs to the DHHC palmitoyltransferase family. ERF2/ZDHHC9 subfamily.</text>
</comment>
<feature type="compositionally biased region" description="Low complexity" evidence="12">
    <location>
        <begin position="531"/>
        <end position="541"/>
    </location>
</feature>
<dbReference type="GO" id="GO:0005794">
    <property type="term" value="C:Golgi apparatus"/>
    <property type="evidence" value="ECO:0007669"/>
    <property type="project" value="TreeGrafter"/>
</dbReference>
<evidence type="ECO:0000256" key="12">
    <source>
        <dbReference type="SAM" id="MobiDB-lite"/>
    </source>
</evidence>
<evidence type="ECO:0000256" key="5">
    <source>
        <dbReference type="ARBA" id="ARBA00023136"/>
    </source>
</evidence>
<organism evidence="14 15">
    <name type="scientific">Ambispora gerdemannii</name>
    <dbReference type="NCBI Taxonomy" id="144530"/>
    <lineage>
        <taxon>Eukaryota</taxon>
        <taxon>Fungi</taxon>
        <taxon>Fungi incertae sedis</taxon>
        <taxon>Mucoromycota</taxon>
        <taxon>Glomeromycotina</taxon>
        <taxon>Glomeromycetes</taxon>
        <taxon>Archaeosporales</taxon>
        <taxon>Ambisporaceae</taxon>
        <taxon>Ambispora</taxon>
    </lineage>
</organism>
<keyword evidence="8 11" id="KW-0012">Acyltransferase</keyword>
<dbReference type="InterPro" id="IPR039859">
    <property type="entry name" value="PFA4/ZDH16/20/ERF2-like"/>
</dbReference>
<dbReference type="PANTHER" id="PTHR22883">
    <property type="entry name" value="ZINC FINGER DHHC DOMAIN CONTAINING PROTEIN"/>
    <property type="match status" value="1"/>
</dbReference>
<evidence type="ECO:0000256" key="8">
    <source>
        <dbReference type="ARBA" id="ARBA00023315"/>
    </source>
</evidence>
<dbReference type="EMBL" id="CAJVPL010000278">
    <property type="protein sequence ID" value="CAG8477848.1"/>
    <property type="molecule type" value="Genomic_DNA"/>
</dbReference>
<dbReference type="GO" id="GO:0006612">
    <property type="term" value="P:protein targeting to membrane"/>
    <property type="evidence" value="ECO:0007669"/>
    <property type="project" value="TreeGrafter"/>
</dbReference>
<feature type="compositionally biased region" description="Acidic residues" evidence="12">
    <location>
        <begin position="554"/>
        <end position="563"/>
    </location>
</feature>
<dbReference type="EC" id="2.3.1.225" evidence="11"/>
<evidence type="ECO:0000256" key="1">
    <source>
        <dbReference type="ARBA" id="ARBA00004127"/>
    </source>
</evidence>
<keyword evidence="7" id="KW-0449">Lipoprotein</keyword>
<name>A0A9N8W7L1_9GLOM</name>
<dbReference type="PROSITE" id="PS50216">
    <property type="entry name" value="DHHC"/>
    <property type="match status" value="1"/>
</dbReference>
<dbReference type="Pfam" id="PF01529">
    <property type="entry name" value="DHHC"/>
    <property type="match status" value="1"/>
</dbReference>
<evidence type="ECO:0000256" key="2">
    <source>
        <dbReference type="ARBA" id="ARBA00022679"/>
    </source>
</evidence>
<sequence length="563" mass="63264">MNNQARLSRHASGILPSKQFFAPRKPITHHSSTRRKSTYSIHANVTHSSNSPTEPLPPLLSAMGSTVLSSSMSRMSSEENDEHLPQRSAPTNNTPLTRFSVSATNLLNPNSSYSNYNRASRSLDLQRGDSIKHMSIDNISQAAIDSVLEPANLDDYVESGSSRRIRDSALTIDTISSNRARAMSKIMVAKQLVTNDPATSPYASIAKLFPRVVFQPASLPSEKSQGRKRLYQVWPGRNRFFLGGRIMTSRDFPAFMVAMTALIVPCLLFLTFTQVFYTDMLRTSWSDPGIIPRNLDPSPPVEDLEEAEHLNNHQHHYFPARSIPLPKDVKMNGTALILKYCETCKIYRPPRCSHCRQCDNCVEGEDHHCIWLNNCIGRRNYRSFYTFVCTGTILCLYILGFSIMHLVLLMEEHNISFIESILVAPVSVVLGVIAFLLVWSVGGLTIYHTYLICKNMTTHEQLRAPLARRNGLKNPYDFHSISLNCCWAICRPLTHSNVHRRAFVEQEYLDERELAGSRLTTVPLSPTTKASTPLSSTTTIMPPSPPLNLNSREEQDEIDANVV</sequence>
<evidence type="ECO:0000256" key="10">
    <source>
        <dbReference type="ARBA" id="ARBA00048048"/>
    </source>
</evidence>
<keyword evidence="15" id="KW-1185">Reference proteome</keyword>
<dbReference type="GO" id="GO:0005783">
    <property type="term" value="C:endoplasmic reticulum"/>
    <property type="evidence" value="ECO:0007669"/>
    <property type="project" value="TreeGrafter"/>
</dbReference>
<dbReference type="AlphaFoldDB" id="A0A9N8W7L1"/>
<feature type="transmembrane region" description="Helical" evidence="11">
    <location>
        <begin position="254"/>
        <end position="277"/>
    </location>
</feature>
<feature type="domain" description="Palmitoyltransferase DHHC" evidence="13">
    <location>
        <begin position="338"/>
        <end position="463"/>
    </location>
</feature>
<dbReference type="GO" id="GO:0019706">
    <property type="term" value="F:protein-cysteine S-palmitoyltransferase activity"/>
    <property type="evidence" value="ECO:0007669"/>
    <property type="project" value="UniProtKB-EC"/>
</dbReference>
<keyword evidence="6" id="KW-0564">Palmitate</keyword>
<feature type="transmembrane region" description="Helical" evidence="11">
    <location>
        <begin position="421"/>
        <end position="447"/>
    </location>
</feature>
<evidence type="ECO:0000256" key="9">
    <source>
        <dbReference type="ARBA" id="ARBA00023463"/>
    </source>
</evidence>
<keyword evidence="3 11" id="KW-0812">Transmembrane</keyword>